<evidence type="ECO:0000259" key="1">
    <source>
        <dbReference type="Pfam" id="PF00899"/>
    </source>
</evidence>
<sequence>MNLFGKIGMPGCKEDKSSSLSRYSRQMMLQEMGEEGQQKLFQSRVLVIGAGGLGSAVLQYLVAAGVGFVRIVDDDTVSLHNLQRQTLFDETSIGLSKAECAAKKLNLLNRDVCIDVVAKRLTKANAAILLDGVDLMVDCTDNILTRRVLDETARQKGVPWIYASIGDWQGQCTILNYGEKPVYYQDLVAPSEHDADIQPPAVLGALPGVLGAIEAAEAVKFLIGVPKEQLLINKLFWIDLKTMKSRLFLI</sequence>
<dbReference type="PANTHER" id="PTHR10953">
    <property type="entry name" value="UBIQUITIN-ACTIVATING ENZYME E1"/>
    <property type="match status" value="1"/>
</dbReference>
<dbReference type="RefSeq" id="WP_380079791.1">
    <property type="nucleotide sequence ID" value="NZ_JBHSGO010000208.1"/>
</dbReference>
<dbReference type="EMBL" id="JBHSGO010000208">
    <property type="protein sequence ID" value="MFC4666582.1"/>
    <property type="molecule type" value="Genomic_DNA"/>
</dbReference>
<organism evidence="2 3">
    <name type="scientific">Falsiporphyromonas endometrii</name>
    <dbReference type="NCBI Taxonomy" id="1387297"/>
    <lineage>
        <taxon>Bacteria</taxon>
        <taxon>Pseudomonadati</taxon>
        <taxon>Bacteroidota</taxon>
        <taxon>Bacteroidia</taxon>
        <taxon>Bacteroidales</taxon>
        <taxon>Porphyromonadaceae</taxon>
        <taxon>Falsiporphyromonas</taxon>
    </lineage>
</organism>
<dbReference type="InterPro" id="IPR045886">
    <property type="entry name" value="ThiF/MoeB/HesA"/>
</dbReference>
<dbReference type="InterPro" id="IPR035985">
    <property type="entry name" value="Ubiquitin-activating_enz"/>
</dbReference>
<protein>
    <submittedName>
        <fullName evidence="2">HesA/MoeB/ThiF family protein</fullName>
    </submittedName>
</protein>
<dbReference type="InterPro" id="IPR000594">
    <property type="entry name" value="ThiF_NAD_FAD-bd"/>
</dbReference>
<reference evidence="3" key="1">
    <citation type="journal article" date="2019" name="Int. J. Syst. Evol. Microbiol.">
        <title>The Global Catalogue of Microorganisms (GCM) 10K type strain sequencing project: providing services to taxonomists for standard genome sequencing and annotation.</title>
        <authorList>
            <consortium name="The Broad Institute Genomics Platform"/>
            <consortium name="The Broad Institute Genome Sequencing Center for Infectious Disease"/>
            <person name="Wu L."/>
            <person name="Ma J."/>
        </authorList>
    </citation>
    <scope>NUCLEOTIDE SEQUENCE [LARGE SCALE GENOMIC DNA]</scope>
    <source>
        <strain evidence="3">CGMCC 4.7357</strain>
    </source>
</reference>
<accession>A0ABV9K8Q1</accession>
<dbReference type="Proteomes" id="UP001596020">
    <property type="component" value="Unassembled WGS sequence"/>
</dbReference>
<name>A0ABV9K8Q1_9PORP</name>
<comment type="caution">
    <text evidence="2">The sequence shown here is derived from an EMBL/GenBank/DDBJ whole genome shotgun (WGS) entry which is preliminary data.</text>
</comment>
<dbReference type="SUPFAM" id="SSF69572">
    <property type="entry name" value="Activating enzymes of the ubiquitin-like proteins"/>
    <property type="match status" value="1"/>
</dbReference>
<gene>
    <name evidence="2" type="ORF">ACFO3G_08250</name>
</gene>
<evidence type="ECO:0000313" key="2">
    <source>
        <dbReference type="EMBL" id="MFC4666582.1"/>
    </source>
</evidence>
<keyword evidence="3" id="KW-1185">Reference proteome</keyword>
<dbReference type="CDD" id="cd00757">
    <property type="entry name" value="ThiF_MoeB_HesA_family"/>
    <property type="match status" value="1"/>
</dbReference>
<dbReference type="PANTHER" id="PTHR10953:SF102">
    <property type="entry name" value="ADENYLYLTRANSFERASE AND SULFURTRANSFERASE MOCS3"/>
    <property type="match status" value="1"/>
</dbReference>
<proteinExistence type="predicted"/>
<evidence type="ECO:0000313" key="3">
    <source>
        <dbReference type="Proteomes" id="UP001596020"/>
    </source>
</evidence>
<dbReference type="Gene3D" id="3.40.50.720">
    <property type="entry name" value="NAD(P)-binding Rossmann-like Domain"/>
    <property type="match status" value="1"/>
</dbReference>
<feature type="domain" description="THIF-type NAD/FAD binding fold" evidence="1">
    <location>
        <begin position="23"/>
        <end position="245"/>
    </location>
</feature>
<dbReference type="Pfam" id="PF00899">
    <property type="entry name" value="ThiF"/>
    <property type="match status" value="1"/>
</dbReference>